<reference evidence="2" key="1">
    <citation type="submission" date="2018-04" db="EMBL/GenBank/DDBJ databases">
        <title>BAC sequences from Pyxicephalus adspersus.</title>
        <authorList>
            <person name="Malone J.H."/>
        </authorList>
    </citation>
    <scope>NUCLEOTIDE SEQUENCE</scope>
</reference>
<dbReference type="EMBL" id="MH186042">
    <property type="protein sequence ID" value="AWH61107.1"/>
    <property type="molecule type" value="Genomic_DNA"/>
</dbReference>
<proteinExistence type="predicted"/>
<dbReference type="AlphaFoldDB" id="A0A499QMB6"/>
<dbReference type="EMBL" id="MH186043">
    <property type="protein sequence ID" value="AWH61115.1"/>
    <property type="molecule type" value="Genomic_DNA"/>
</dbReference>
<name>A0A499QMB6_PYXAD</name>
<organism evidence="2">
    <name type="scientific">Pyxicephalus adspersus</name>
    <name type="common">African bullfrog</name>
    <dbReference type="NCBI Taxonomy" id="30357"/>
    <lineage>
        <taxon>Eukaryota</taxon>
        <taxon>Metazoa</taxon>
        <taxon>Chordata</taxon>
        <taxon>Craniata</taxon>
        <taxon>Vertebrata</taxon>
        <taxon>Euteleostomi</taxon>
        <taxon>Amphibia</taxon>
        <taxon>Batrachia</taxon>
        <taxon>Anura</taxon>
        <taxon>Neobatrachia</taxon>
        <taxon>Ranoidea</taxon>
        <taxon>Pyxicephalidae</taxon>
        <taxon>Pyxicephalinae</taxon>
        <taxon>Pyxicephalus</taxon>
    </lineage>
</organism>
<accession>A0A499QMB6</accession>
<gene>
    <name evidence="1" type="ORF">maker-240M17-exonerate_protein2genome-gene- 0.6</name>
    <name evidence="2" type="ORF">maker-33C18-exonerate_protein2genome-gene-0.8</name>
</gene>
<evidence type="ECO:0000313" key="1">
    <source>
        <dbReference type="EMBL" id="AWH61107.1"/>
    </source>
</evidence>
<sequence>MRSEIGKFFPNLRHLIRRLHSARLGDVGGRTRKKRGEDVGTWLPLYRAKDRYREDTGLNGRNLPMDRLICGIKGRCDFIFVLGLLPL</sequence>
<evidence type="ECO:0000313" key="2">
    <source>
        <dbReference type="EMBL" id="AWH61115.1"/>
    </source>
</evidence>
<protein>
    <submittedName>
        <fullName evidence="2">Uncharacterized protein</fullName>
    </submittedName>
</protein>